<evidence type="ECO:0000256" key="1">
    <source>
        <dbReference type="SAM" id="Phobius"/>
    </source>
</evidence>
<keyword evidence="2" id="KW-0732">Signal</keyword>
<feature type="chain" id="PRO_5035831819" description="DUF4220 domain-containing protein" evidence="2">
    <location>
        <begin position="21"/>
        <end position="800"/>
    </location>
</feature>
<reference evidence="4" key="1">
    <citation type="submission" date="2020-05" db="EMBL/GenBank/DDBJ databases">
        <title>WGS assembly of Panicum virgatum.</title>
        <authorList>
            <person name="Lovell J.T."/>
            <person name="Jenkins J."/>
            <person name="Shu S."/>
            <person name="Juenger T.E."/>
            <person name="Schmutz J."/>
        </authorList>
    </citation>
    <scope>NUCLEOTIDE SEQUENCE</scope>
    <source>
        <strain evidence="4">AP13</strain>
    </source>
</reference>
<keyword evidence="1" id="KW-0812">Transmembrane</keyword>
<accession>A0A8T0PHV5</accession>
<feature type="transmembrane region" description="Helical" evidence="1">
    <location>
        <begin position="350"/>
        <end position="375"/>
    </location>
</feature>
<feature type="transmembrane region" description="Helical" evidence="1">
    <location>
        <begin position="102"/>
        <end position="122"/>
    </location>
</feature>
<evidence type="ECO:0000256" key="2">
    <source>
        <dbReference type="SAM" id="SignalP"/>
    </source>
</evidence>
<dbReference type="Pfam" id="PF04578">
    <property type="entry name" value="DUF594"/>
    <property type="match status" value="1"/>
</dbReference>
<evidence type="ECO:0000313" key="4">
    <source>
        <dbReference type="EMBL" id="KAG2560488.1"/>
    </source>
</evidence>
<protein>
    <recommendedName>
        <fullName evidence="3">DUF4220 domain-containing protein</fullName>
    </recommendedName>
</protein>
<keyword evidence="5" id="KW-1185">Reference proteome</keyword>
<keyword evidence="1" id="KW-1133">Transmembrane helix</keyword>
<dbReference type="Pfam" id="PF13968">
    <property type="entry name" value="DUF4220"/>
    <property type="match status" value="1"/>
</dbReference>
<dbReference type="AlphaFoldDB" id="A0A8T0PHV5"/>
<evidence type="ECO:0000313" key="5">
    <source>
        <dbReference type="Proteomes" id="UP000823388"/>
    </source>
</evidence>
<organism evidence="4 5">
    <name type="scientific">Panicum virgatum</name>
    <name type="common">Blackwell switchgrass</name>
    <dbReference type="NCBI Taxonomy" id="38727"/>
    <lineage>
        <taxon>Eukaryota</taxon>
        <taxon>Viridiplantae</taxon>
        <taxon>Streptophyta</taxon>
        <taxon>Embryophyta</taxon>
        <taxon>Tracheophyta</taxon>
        <taxon>Spermatophyta</taxon>
        <taxon>Magnoliopsida</taxon>
        <taxon>Liliopsida</taxon>
        <taxon>Poales</taxon>
        <taxon>Poaceae</taxon>
        <taxon>PACMAD clade</taxon>
        <taxon>Panicoideae</taxon>
        <taxon>Panicodae</taxon>
        <taxon>Paniceae</taxon>
        <taxon>Panicinae</taxon>
        <taxon>Panicum</taxon>
        <taxon>Panicum sect. Hiantes</taxon>
    </lineage>
</organism>
<proteinExistence type="predicted"/>
<sequence>MATMSMHIFLLLVISKHAKGAGGNELNMIVSEAGSCPSVVMIISKRISGDQKTKQLLSLSYAHQLWDEWELQCLVVASFGLQAFFLFAASIRRRNASTVLRILLWLAYLSADYVAVYVLGHLTLEIGKPRHELVLLWAPVLLLHLGGQETITAFSMQDNELWKRHVLGLVTQVVLAVYVVAKSSSWRRGNEELLVPVVLMFVSGTIKYAERTWALKTATSETIKGRRMGDLCETMWRYQAHDRSQASIDRYNKEIVGRRKWWLEEEYADLVEAAGESFPNCINALMDIPVAPWVLPQIWDIIEEMLESGEEEWFPSRAYKMGEIQLSLLYDQLYTKVGLRYAHDQRRPEVVFTTLGLPLLTLATTSSALALFATTTTTYSYSAADVAVSYVLLAGAVALEVLSILTFVLSFRSYCFLREKLGAGSRLTRAVFWSLKSVRPYHKPLWSNKWAQYNLLAGCIREKQAGCVARMMRQVGLLGDTQLRPISDRTKELICNELNEPDRIQQFSHVRGQGILSLRGLASSDLYESIDKVDFSTSVVMWHLITHICSLLLAANSRDRMLLAMEVSDYLMDLVLVRRVLISSEGHVAHRKAREEVKQILAEHGKKVDADDAEAVREVLEAVVGVRKKVDADDVSKVPEAGVGVRADDAEAIIEVLEAGVGVRRDPAERDVEHGKEVDAEAVVSEVLEAGGGERDAAPEGAYWQFARDKYETIRPVLPRAWSLARMLLSGQDTETGGGDGDRVWELIASVWIEMLFHLATRCEAGFHAKNLCTGGEFITHVRFLLLNRGIGWDFVLGRA</sequence>
<evidence type="ECO:0000259" key="3">
    <source>
        <dbReference type="Pfam" id="PF13968"/>
    </source>
</evidence>
<dbReference type="Proteomes" id="UP000823388">
    <property type="component" value="Chromosome 8K"/>
</dbReference>
<feature type="domain" description="DUF4220" evidence="3">
    <location>
        <begin position="105"/>
        <end position="457"/>
    </location>
</feature>
<gene>
    <name evidence="4" type="ORF">PVAP13_8KG063500</name>
</gene>
<dbReference type="PANTHER" id="PTHR31325">
    <property type="entry name" value="OS01G0798800 PROTEIN-RELATED"/>
    <property type="match status" value="1"/>
</dbReference>
<dbReference type="InterPro" id="IPR007658">
    <property type="entry name" value="DUF594"/>
</dbReference>
<comment type="caution">
    <text evidence="4">The sequence shown here is derived from an EMBL/GenBank/DDBJ whole genome shotgun (WGS) entry which is preliminary data.</text>
</comment>
<name>A0A8T0PHV5_PANVG</name>
<dbReference type="InterPro" id="IPR025315">
    <property type="entry name" value="DUF4220"/>
</dbReference>
<dbReference type="EMBL" id="CM029051">
    <property type="protein sequence ID" value="KAG2560488.1"/>
    <property type="molecule type" value="Genomic_DNA"/>
</dbReference>
<feature type="transmembrane region" description="Helical" evidence="1">
    <location>
        <begin position="387"/>
        <end position="411"/>
    </location>
</feature>
<feature type="signal peptide" evidence="2">
    <location>
        <begin position="1"/>
        <end position="20"/>
    </location>
</feature>
<keyword evidence="1" id="KW-0472">Membrane</keyword>